<organism evidence="2 3">
    <name type="scientific">Candidatus Gallionella acididurans</name>
    <dbReference type="NCBI Taxonomy" id="1796491"/>
    <lineage>
        <taxon>Bacteria</taxon>
        <taxon>Pseudomonadati</taxon>
        <taxon>Pseudomonadota</taxon>
        <taxon>Betaproteobacteria</taxon>
        <taxon>Nitrosomonadales</taxon>
        <taxon>Gallionellaceae</taxon>
        <taxon>Gallionella</taxon>
    </lineage>
</organism>
<dbReference type="SUPFAM" id="SSF53850">
    <property type="entry name" value="Periplasmic binding protein-like II"/>
    <property type="match status" value="1"/>
</dbReference>
<protein>
    <submittedName>
        <fullName evidence="2">Phosphate ABC transporter substrate-binding protein</fullName>
    </submittedName>
</protein>
<name>A0A139BSU6_9PROT</name>
<comment type="caution">
    <text evidence="2">The sequence shown here is derived from an EMBL/GenBank/DDBJ whole genome shotgun (WGS) entry which is preliminary data.</text>
</comment>
<dbReference type="EMBL" id="LSLI01000051">
    <property type="protein sequence ID" value="KXS31893.1"/>
    <property type="molecule type" value="Genomic_DNA"/>
</dbReference>
<evidence type="ECO:0000256" key="1">
    <source>
        <dbReference type="SAM" id="SignalP"/>
    </source>
</evidence>
<dbReference type="Proteomes" id="UP000070578">
    <property type="component" value="Unassembled WGS sequence"/>
</dbReference>
<proteinExistence type="predicted"/>
<accession>A0A139BSU6</accession>
<feature type="chain" id="PRO_5007483946" evidence="1">
    <location>
        <begin position="31"/>
        <end position="148"/>
    </location>
</feature>
<evidence type="ECO:0000313" key="2">
    <source>
        <dbReference type="EMBL" id="KXS31893.1"/>
    </source>
</evidence>
<evidence type="ECO:0000313" key="3">
    <source>
        <dbReference type="Proteomes" id="UP000070578"/>
    </source>
</evidence>
<reference evidence="2 3" key="2">
    <citation type="submission" date="2016-03" db="EMBL/GenBank/DDBJ databases">
        <title>New uncultured bacterium of the family Gallionellaceae from acid mine drainage: description and reconstruction of genome based on metagenomic analysis of microbial community.</title>
        <authorList>
            <person name="Kadnikov V."/>
            <person name="Ivasenko D."/>
            <person name="Beletsky A."/>
            <person name="Mardanov A."/>
            <person name="Danilova E."/>
            <person name="Pimenov N."/>
            <person name="Karnachuk O."/>
            <person name="Ravin N."/>
        </authorList>
    </citation>
    <scope>NUCLEOTIDE SEQUENCE [LARGE SCALE GENOMIC DNA]</scope>
    <source>
        <strain evidence="2">ShG14-8</strain>
    </source>
</reference>
<gene>
    <name evidence="2" type="ORF">AWT59_1982</name>
</gene>
<feature type="signal peptide" evidence="1">
    <location>
        <begin position="1"/>
        <end position="30"/>
    </location>
</feature>
<dbReference type="AlphaFoldDB" id="A0A139BSU6"/>
<dbReference type="Gene3D" id="3.40.190.10">
    <property type="entry name" value="Periplasmic binding protein-like II"/>
    <property type="match status" value="1"/>
</dbReference>
<reference evidence="2 3" key="1">
    <citation type="submission" date="2016-02" db="EMBL/GenBank/DDBJ databases">
        <authorList>
            <person name="Wen L."/>
            <person name="He K."/>
            <person name="Yang H."/>
        </authorList>
    </citation>
    <scope>NUCLEOTIDE SEQUENCE [LARGE SCALE GENOMIC DNA]</scope>
    <source>
        <strain evidence="2">ShG14-8</strain>
    </source>
</reference>
<keyword evidence="1" id="KW-0732">Signal</keyword>
<sequence>MDSIKPHGILRNCMKFLLLAMAAIPAGADAAVVVIVSAKSPITSITAEQTARIFLGKTTSFPNDGDALPIDLTEGNAIRNEFYSKVIHKNPSQLAAYWAKVIFTGIGRPPIELASNEAVRKAVAKNPHAIGYIDKRDVNRSVRVILEP</sequence>